<reference evidence="12" key="1">
    <citation type="submission" date="2023-03" db="EMBL/GenBank/DDBJ databases">
        <authorList>
            <person name="Shen W."/>
            <person name="Cai J."/>
        </authorList>
    </citation>
    <scope>NUCLEOTIDE SEQUENCE</scope>
    <source>
        <strain evidence="12">P82-2</strain>
    </source>
</reference>
<dbReference type="GO" id="GO:0005737">
    <property type="term" value="C:cytoplasm"/>
    <property type="evidence" value="ECO:0007669"/>
    <property type="project" value="TreeGrafter"/>
</dbReference>
<dbReference type="PANTHER" id="PTHR11136:SF0">
    <property type="entry name" value="DIHYDROFOLATE SYNTHETASE-RELATED"/>
    <property type="match status" value="1"/>
</dbReference>
<dbReference type="EMBL" id="JARQAG010000010">
    <property type="protein sequence ID" value="MDT2732079.1"/>
    <property type="molecule type" value="Genomic_DNA"/>
</dbReference>
<comment type="similarity">
    <text evidence="2 10">Belongs to the folylpolyglutamate synthase family.</text>
</comment>
<dbReference type="SUPFAM" id="SSF53623">
    <property type="entry name" value="MurD-like peptide ligases, catalytic domain"/>
    <property type="match status" value="1"/>
</dbReference>
<protein>
    <recommendedName>
        <fullName evidence="3">tetrahydrofolate synthase</fullName>
        <ecNumber evidence="3">6.3.2.17</ecNumber>
    </recommendedName>
</protein>
<sequence>MTIQEALNWIHSFKAFGRKVDLELMNWLLNQLHNPQKKFPALHVVGTNGKGSVTAYLRTIFSQAGYKTGSFTSPFITRFNERIAINGQDISDQDLIQCVLILKPHIQGLPLETKWDRPTEFEIVTLLMFIYFAEVNPVDLAIIEAGIGGKNDATNVFQALAVVCPSISLDHQEKLGQTLSSIAQHKAGVLKGHEFLILGKLESSAAKVFEEQAHKNQSNVYSLGTAFSINSNRETFDFHWQNQSIERVKLQLLGKHQQENASLAIMTALLLQKEFPKLNPQAFPQALADVRWPGRTEFVTSNLMLDGAHNPDSVTKLKDLLVTNFDDSKIHILFAGLRRKPLRELLEILSEFDVIVTTFNFFEAEQLENYPDQFPRISDFRNWIESSKSSDDLYVVTGSLYFISEVRDYIHSNIKRKLS</sequence>
<evidence type="ECO:0000313" key="12">
    <source>
        <dbReference type="EMBL" id="MDT2732079.1"/>
    </source>
</evidence>
<dbReference type="Proteomes" id="UP001180515">
    <property type="component" value="Unassembled WGS sequence"/>
</dbReference>
<feature type="domain" description="Mur ligase central" evidence="11">
    <location>
        <begin position="44"/>
        <end position="267"/>
    </location>
</feature>
<dbReference type="RefSeq" id="WP_311982188.1">
    <property type="nucleotide sequence ID" value="NZ_JARQAG010000010.1"/>
</dbReference>
<evidence type="ECO:0000259" key="11">
    <source>
        <dbReference type="Pfam" id="PF08245"/>
    </source>
</evidence>
<dbReference type="PANTHER" id="PTHR11136">
    <property type="entry name" value="FOLYLPOLYGLUTAMATE SYNTHASE-RELATED"/>
    <property type="match status" value="1"/>
</dbReference>
<evidence type="ECO:0000256" key="5">
    <source>
        <dbReference type="ARBA" id="ARBA00022723"/>
    </source>
</evidence>
<dbReference type="Gene3D" id="3.40.1190.10">
    <property type="entry name" value="Mur-like, catalytic domain"/>
    <property type="match status" value="1"/>
</dbReference>
<dbReference type="FunFam" id="3.40.1190.10:FF:000011">
    <property type="entry name" value="Folylpolyglutamate synthase/dihydrofolate synthase"/>
    <property type="match status" value="1"/>
</dbReference>
<dbReference type="Pfam" id="PF08245">
    <property type="entry name" value="Mur_ligase_M"/>
    <property type="match status" value="1"/>
</dbReference>
<accession>A0AAE4HWT3</accession>
<proteinExistence type="inferred from homology"/>
<dbReference type="GO" id="GO:0008841">
    <property type="term" value="F:dihydrofolate synthase activity"/>
    <property type="evidence" value="ECO:0007669"/>
    <property type="project" value="TreeGrafter"/>
</dbReference>
<evidence type="ECO:0000256" key="4">
    <source>
        <dbReference type="ARBA" id="ARBA00022598"/>
    </source>
</evidence>
<dbReference type="AlphaFoldDB" id="A0AAE4HWT3"/>
<keyword evidence="8" id="KW-0460">Magnesium</keyword>
<comment type="caution">
    <text evidence="12">The sequence shown here is derived from an EMBL/GenBank/DDBJ whole genome shotgun (WGS) entry which is preliminary data.</text>
</comment>
<evidence type="ECO:0000256" key="3">
    <source>
        <dbReference type="ARBA" id="ARBA00013025"/>
    </source>
</evidence>
<evidence type="ECO:0000256" key="2">
    <source>
        <dbReference type="ARBA" id="ARBA00008276"/>
    </source>
</evidence>
<dbReference type="InterPro" id="IPR013221">
    <property type="entry name" value="Mur_ligase_cen"/>
</dbReference>
<evidence type="ECO:0000256" key="9">
    <source>
        <dbReference type="ARBA" id="ARBA00047493"/>
    </source>
</evidence>
<dbReference type="GO" id="GO:0004326">
    <property type="term" value="F:tetrahydrofolylpolyglutamate synthase activity"/>
    <property type="evidence" value="ECO:0007669"/>
    <property type="project" value="UniProtKB-EC"/>
</dbReference>
<keyword evidence="7 10" id="KW-0067">ATP-binding</keyword>
<dbReference type="NCBIfam" id="TIGR01499">
    <property type="entry name" value="folC"/>
    <property type="match status" value="1"/>
</dbReference>
<keyword evidence="4 10" id="KW-0436">Ligase</keyword>
<evidence type="ECO:0000256" key="7">
    <source>
        <dbReference type="ARBA" id="ARBA00022840"/>
    </source>
</evidence>
<comment type="catalytic activity">
    <reaction evidence="9">
        <text>(6S)-5,6,7,8-tetrahydrofolyl-(gamma-L-Glu)(n) + L-glutamate + ATP = (6S)-5,6,7,8-tetrahydrofolyl-(gamma-L-Glu)(n+1) + ADP + phosphate + H(+)</text>
        <dbReference type="Rhea" id="RHEA:10580"/>
        <dbReference type="Rhea" id="RHEA-COMP:14738"/>
        <dbReference type="Rhea" id="RHEA-COMP:14740"/>
        <dbReference type="ChEBI" id="CHEBI:15378"/>
        <dbReference type="ChEBI" id="CHEBI:29985"/>
        <dbReference type="ChEBI" id="CHEBI:30616"/>
        <dbReference type="ChEBI" id="CHEBI:43474"/>
        <dbReference type="ChEBI" id="CHEBI:141005"/>
        <dbReference type="ChEBI" id="CHEBI:456216"/>
        <dbReference type="EC" id="6.3.2.17"/>
    </reaction>
</comment>
<dbReference type="InterPro" id="IPR036565">
    <property type="entry name" value="Mur-like_cat_sf"/>
</dbReference>
<dbReference type="InterPro" id="IPR036615">
    <property type="entry name" value="Mur_ligase_C_dom_sf"/>
</dbReference>
<dbReference type="EC" id="6.3.2.17" evidence="3"/>
<organism evidence="12 13">
    <name type="scientific">Streptococcus parauberis</name>
    <dbReference type="NCBI Taxonomy" id="1348"/>
    <lineage>
        <taxon>Bacteria</taxon>
        <taxon>Bacillati</taxon>
        <taxon>Bacillota</taxon>
        <taxon>Bacilli</taxon>
        <taxon>Lactobacillales</taxon>
        <taxon>Streptococcaceae</taxon>
        <taxon>Streptococcus</taxon>
    </lineage>
</organism>
<dbReference type="SUPFAM" id="SSF53244">
    <property type="entry name" value="MurD-like peptide ligases, peptide-binding domain"/>
    <property type="match status" value="1"/>
</dbReference>
<keyword evidence="6 10" id="KW-0547">Nucleotide-binding</keyword>
<name>A0AAE4HWT3_9STRE</name>
<gene>
    <name evidence="12" type="ORF">P7G31_07450</name>
</gene>
<dbReference type="InterPro" id="IPR001645">
    <property type="entry name" value="Folylpolyglutamate_synth"/>
</dbReference>
<dbReference type="PIRSF" id="PIRSF001563">
    <property type="entry name" value="Folylpolyglu_synth"/>
    <property type="match status" value="1"/>
</dbReference>
<evidence type="ECO:0000256" key="1">
    <source>
        <dbReference type="ARBA" id="ARBA00001946"/>
    </source>
</evidence>
<dbReference type="GO" id="GO:0005524">
    <property type="term" value="F:ATP binding"/>
    <property type="evidence" value="ECO:0007669"/>
    <property type="project" value="UniProtKB-KW"/>
</dbReference>
<evidence type="ECO:0000256" key="6">
    <source>
        <dbReference type="ARBA" id="ARBA00022741"/>
    </source>
</evidence>
<comment type="cofactor">
    <cofactor evidence="1">
        <name>Mg(2+)</name>
        <dbReference type="ChEBI" id="CHEBI:18420"/>
    </cofactor>
</comment>
<keyword evidence="5" id="KW-0479">Metal-binding</keyword>
<evidence type="ECO:0000313" key="13">
    <source>
        <dbReference type="Proteomes" id="UP001180515"/>
    </source>
</evidence>
<dbReference type="Gene3D" id="3.90.190.20">
    <property type="entry name" value="Mur ligase, C-terminal domain"/>
    <property type="match status" value="1"/>
</dbReference>
<dbReference type="GO" id="GO:0046872">
    <property type="term" value="F:metal ion binding"/>
    <property type="evidence" value="ECO:0007669"/>
    <property type="project" value="UniProtKB-KW"/>
</dbReference>
<evidence type="ECO:0000256" key="8">
    <source>
        <dbReference type="ARBA" id="ARBA00022842"/>
    </source>
</evidence>
<evidence type="ECO:0000256" key="10">
    <source>
        <dbReference type="PIRNR" id="PIRNR001563"/>
    </source>
</evidence>